<reference evidence="3" key="1">
    <citation type="submission" date="2025-08" db="UniProtKB">
        <authorList>
            <consortium name="RefSeq"/>
        </authorList>
    </citation>
    <scope>IDENTIFICATION</scope>
    <source>
        <strain evidence="3">OHB3-1</strain>
    </source>
</reference>
<feature type="region of interest" description="Disordered" evidence="1">
    <location>
        <begin position="883"/>
        <end position="904"/>
    </location>
</feature>
<dbReference type="PANTHER" id="PTHR33167">
    <property type="entry name" value="TRANSCRIPTION FACTOR, PUTATIVE (DUF863)-RELATED"/>
    <property type="match status" value="1"/>
</dbReference>
<name>A0A6J1BQ69_MOMCH</name>
<protein>
    <submittedName>
        <fullName evidence="3">Uncharacterized protein LOC111004745 isoform X1</fullName>
    </submittedName>
</protein>
<feature type="region of interest" description="Disordered" evidence="1">
    <location>
        <begin position="939"/>
        <end position="1001"/>
    </location>
</feature>
<sequence length="1015" mass="112973">MGTKVQCKSSLPGFHPMRELSNDSNSHSWHLFYGERTFTNSQYHNVFLPRASANGYLGDDKDVVKQKMLEHEAIFKNQVFELHRLYRIQRDLMDKIKSTELGRNQLPADSLFSSSPLASHVTSEDASRRNLPCFPVANSSSVRLSFSGVEEGRSSLKSVKGNSQKPCFFPPQNESTMKESQTLESKPRKLRRKMLDLQLPADEYIDSEDGEQFSDGNVPDTLSHNHIKSQKIELEKDVKLYADDGEKTGCPQNARKSGVSCLTDLNEPIQIVETNTSPYVDPSSGPKSGPIDLQRKSSISTDNVTGSNLHPDNNTSRGGILPHFLVSGHSYSHKNFFSQGLQTKMWPVSSQPMPSFLSEIHEAPPFHSTDKVREEQSREGSVCGLKFAKRSHEINGELPCSFVPSHMSAPHLAAPDFSKSWSNSNSSWESATTNFQKLTSAQTQQCLNLATTTHMSSHSSFHGMESVRERWLLSNGSRLNKGSDSGLSYHKRAFLGSPSEYKEEAWHPASISYNYWKQGNENNQALLEDSNSMDMNCQKEGNFNMVFSNSSSSLSERKAGETCALLPWLRGTIGENTETTNSGRFSSAEELSYVRSSINSLPGKNYHSFHNGIFNKEFESDRSPKSKKLLTLPICEGIMDSKRAASSLAQPSVPSEIEESRDKRVFDINLPCEDPLVAEPDKHLVANKLHSQELRERKVSSIGLIDLNLSLSDDEVSLRSTPKMTVKRWREIDLEAPAISDTEDIAPPEEIIEIKHELASKPQCKAISQQEKLMELAAEAIVFISSSVCHSYLEDATCNAAQDSMDNPLNWLVEMAFLCANDCESECQAELRAKPSGDQVESSSEGMDSFESMTLGLMETNVEEYMPNSLVPGHITMEEKATNLVQSRSRKVQARRGRQRRDFQRDILPGLSSLSRQEVTEDLNTFGGLMRAAGHAWNSGLTKRNSSRNAACGRGRRRSVASPSPQPTENLPLLHQSSNPEIGLDNKSLTGWGKTTRRPRRQRVPAGNLAAIALV</sequence>
<keyword evidence="2" id="KW-1185">Reference proteome</keyword>
<gene>
    <name evidence="3" type="primary">LOC111004745</name>
</gene>
<dbReference type="Pfam" id="PF05904">
    <property type="entry name" value="DUF863"/>
    <property type="match status" value="1"/>
</dbReference>
<dbReference type="InterPro" id="IPR008581">
    <property type="entry name" value="DUF863_pln"/>
</dbReference>
<dbReference type="RefSeq" id="XP_022131615.1">
    <property type="nucleotide sequence ID" value="XM_022275923.1"/>
</dbReference>
<feature type="region of interest" description="Disordered" evidence="1">
    <location>
        <begin position="274"/>
        <end position="315"/>
    </location>
</feature>
<proteinExistence type="predicted"/>
<feature type="region of interest" description="Disordered" evidence="1">
    <location>
        <begin position="156"/>
        <end position="188"/>
    </location>
</feature>
<dbReference type="AlphaFoldDB" id="A0A6J1BQ69"/>
<feature type="compositionally biased region" description="Basic residues" evidence="1">
    <location>
        <begin position="888"/>
        <end position="899"/>
    </location>
</feature>
<feature type="compositionally biased region" description="Polar residues" evidence="1">
    <location>
        <begin position="172"/>
        <end position="184"/>
    </location>
</feature>
<dbReference type="PANTHER" id="PTHR33167:SF4">
    <property type="entry name" value="TRANSCRIPTION FACTOR, PUTATIVE (DUF863)-RELATED"/>
    <property type="match status" value="1"/>
</dbReference>
<feature type="compositionally biased region" description="Polar residues" evidence="1">
    <location>
        <begin position="939"/>
        <end position="949"/>
    </location>
</feature>
<accession>A0A6J1BQ69</accession>
<organism evidence="2 3">
    <name type="scientific">Momordica charantia</name>
    <name type="common">Bitter gourd</name>
    <name type="synonym">Balsam pear</name>
    <dbReference type="NCBI Taxonomy" id="3673"/>
    <lineage>
        <taxon>Eukaryota</taxon>
        <taxon>Viridiplantae</taxon>
        <taxon>Streptophyta</taxon>
        <taxon>Embryophyta</taxon>
        <taxon>Tracheophyta</taxon>
        <taxon>Spermatophyta</taxon>
        <taxon>Magnoliopsida</taxon>
        <taxon>eudicotyledons</taxon>
        <taxon>Gunneridae</taxon>
        <taxon>Pentapetalae</taxon>
        <taxon>rosids</taxon>
        <taxon>fabids</taxon>
        <taxon>Cucurbitales</taxon>
        <taxon>Cucurbitaceae</taxon>
        <taxon>Momordiceae</taxon>
        <taxon>Momordica</taxon>
    </lineage>
</organism>
<feature type="compositionally biased region" description="Polar residues" evidence="1">
    <location>
        <begin position="156"/>
        <end position="165"/>
    </location>
</feature>
<evidence type="ECO:0000313" key="2">
    <source>
        <dbReference type="Proteomes" id="UP000504603"/>
    </source>
</evidence>
<dbReference type="Proteomes" id="UP000504603">
    <property type="component" value="Unplaced"/>
</dbReference>
<evidence type="ECO:0000256" key="1">
    <source>
        <dbReference type="SAM" id="MobiDB-lite"/>
    </source>
</evidence>
<feature type="compositionally biased region" description="Polar residues" evidence="1">
    <location>
        <begin position="296"/>
        <end position="315"/>
    </location>
</feature>
<evidence type="ECO:0000313" key="3">
    <source>
        <dbReference type="RefSeq" id="XP_022131615.1"/>
    </source>
</evidence>
<dbReference type="GeneID" id="111004745"/>
<dbReference type="KEGG" id="mcha:111004745"/>
<dbReference type="OrthoDB" id="630817at2759"/>
<feature type="compositionally biased region" description="Polar residues" evidence="1">
    <location>
        <begin position="961"/>
        <end position="980"/>
    </location>
</feature>